<feature type="transmembrane region" description="Helical" evidence="1">
    <location>
        <begin position="55"/>
        <end position="74"/>
    </location>
</feature>
<feature type="transmembrane region" description="Helical" evidence="1">
    <location>
        <begin position="15"/>
        <end position="34"/>
    </location>
</feature>
<feature type="transmembrane region" description="Helical" evidence="1">
    <location>
        <begin position="153"/>
        <end position="175"/>
    </location>
</feature>
<dbReference type="AlphaFoldDB" id="W7UD01"/>
<protein>
    <recommendedName>
        <fullName evidence="4">Folate family ECF transporter S component</fullName>
    </recommendedName>
</protein>
<organism evidence="2 3">
    <name type="scientific">Ruminococcus flavefaciens 007c</name>
    <dbReference type="NCBI Taxonomy" id="1341157"/>
    <lineage>
        <taxon>Bacteria</taxon>
        <taxon>Bacillati</taxon>
        <taxon>Bacillota</taxon>
        <taxon>Clostridia</taxon>
        <taxon>Eubacteriales</taxon>
        <taxon>Oscillospiraceae</taxon>
        <taxon>Ruminococcus</taxon>
    </lineage>
</organism>
<dbReference type="OrthoDB" id="4624at2"/>
<dbReference type="PATRIC" id="fig|1341157.4.peg.2429"/>
<dbReference type="Pfam" id="PF12822">
    <property type="entry name" value="ECF_trnsprt"/>
    <property type="match status" value="1"/>
</dbReference>
<evidence type="ECO:0008006" key="4">
    <source>
        <dbReference type="Google" id="ProtNLM"/>
    </source>
</evidence>
<feature type="transmembrane region" description="Helical" evidence="1">
    <location>
        <begin position="86"/>
        <end position="105"/>
    </location>
</feature>
<keyword evidence="1" id="KW-1133">Transmembrane helix</keyword>
<reference evidence="2 3" key="1">
    <citation type="journal article" date="2014" name="PLoS ONE">
        <title>Rumen cellulosomics: divergent fiber-degrading strategies revealed by comparative genome-wide analysis of six ruminococcal strains.</title>
        <authorList>
            <person name="Dassa B."/>
            <person name="Borovok I."/>
            <person name="Ruimy-Israeli V."/>
            <person name="Lamed R."/>
            <person name="Flint H.J."/>
            <person name="Duncan S.H."/>
            <person name="Henrissat B."/>
            <person name="Coutinho P."/>
            <person name="Morrison M."/>
            <person name="Mosoni P."/>
            <person name="Yeoman C.J."/>
            <person name="White B.A."/>
            <person name="Bayer E.A."/>
        </authorList>
    </citation>
    <scope>NUCLEOTIDE SEQUENCE [LARGE SCALE GENOMIC DNA]</scope>
    <source>
        <strain evidence="2 3">007c</strain>
    </source>
</reference>
<keyword evidence="3" id="KW-1185">Reference proteome</keyword>
<feature type="transmembrane region" description="Helical" evidence="1">
    <location>
        <begin position="117"/>
        <end position="141"/>
    </location>
</feature>
<dbReference type="Proteomes" id="UP000019365">
    <property type="component" value="Unassembled WGS sequence"/>
</dbReference>
<dbReference type="NCBIfam" id="TIGR04518">
    <property type="entry name" value="ECF_S_folT_fam"/>
    <property type="match status" value="1"/>
</dbReference>
<evidence type="ECO:0000313" key="2">
    <source>
        <dbReference type="EMBL" id="EWM52951.1"/>
    </source>
</evidence>
<accession>W7UD01</accession>
<dbReference type="EMBL" id="ATAX01000028">
    <property type="protein sequence ID" value="EWM52951.1"/>
    <property type="molecule type" value="Genomic_DNA"/>
</dbReference>
<evidence type="ECO:0000313" key="3">
    <source>
        <dbReference type="Proteomes" id="UP000019365"/>
    </source>
</evidence>
<proteinExistence type="predicted"/>
<gene>
    <name evidence="2" type="ORF">RF007C_15165</name>
</gene>
<keyword evidence="1" id="KW-0812">Transmembrane</keyword>
<evidence type="ECO:0000256" key="1">
    <source>
        <dbReference type="SAM" id="Phobius"/>
    </source>
</evidence>
<dbReference type="GO" id="GO:0022857">
    <property type="term" value="F:transmembrane transporter activity"/>
    <property type="evidence" value="ECO:0007669"/>
    <property type="project" value="InterPro"/>
</dbReference>
<dbReference type="Gene3D" id="1.10.1760.20">
    <property type="match status" value="1"/>
</dbReference>
<dbReference type="RefSeq" id="WP_037300108.1">
    <property type="nucleotide sequence ID" value="NZ_ATAX01000028.1"/>
</dbReference>
<comment type="caution">
    <text evidence="2">The sequence shown here is derived from an EMBL/GenBank/DDBJ whole genome shotgun (WGS) entry which is preliminary data.</text>
</comment>
<dbReference type="InterPro" id="IPR024529">
    <property type="entry name" value="ECF_trnsprt_substrate-spec"/>
</dbReference>
<sequence>MTNNRETAVKSDIRLFGSTKVLVLAALLIAISVVGKSLRIDLFSVIRISAETLPILMAGIFFGPFIGAAVGAGADLIGCLATGMTPMPVITLGAAATGFMAGLAYNHVLRGRTLPRIAFAVAAARLVGSVIITTTGLYFLFPAMRPQLVWRPVANIIMAVIETAVIYMLMSNSAFTAQLEKVKRK</sequence>
<dbReference type="InterPro" id="IPR030949">
    <property type="entry name" value="ECF_S_folate_fam"/>
</dbReference>
<dbReference type="eggNOG" id="ENOG50344F9">
    <property type="taxonomic scope" value="Bacteria"/>
</dbReference>
<keyword evidence="1" id="KW-0472">Membrane</keyword>
<name>W7UD01_RUMFL</name>